<organism evidence="1 2">
    <name type="scientific">Protopolystoma xenopodis</name>
    <dbReference type="NCBI Taxonomy" id="117903"/>
    <lineage>
        <taxon>Eukaryota</taxon>
        <taxon>Metazoa</taxon>
        <taxon>Spiralia</taxon>
        <taxon>Lophotrochozoa</taxon>
        <taxon>Platyhelminthes</taxon>
        <taxon>Monogenea</taxon>
        <taxon>Polyopisthocotylea</taxon>
        <taxon>Polystomatidea</taxon>
        <taxon>Polystomatidae</taxon>
        <taxon>Protopolystoma</taxon>
    </lineage>
</organism>
<keyword evidence="2" id="KW-1185">Reference proteome</keyword>
<evidence type="ECO:0000313" key="1">
    <source>
        <dbReference type="EMBL" id="VEL08622.1"/>
    </source>
</evidence>
<protein>
    <submittedName>
        <fullName evidence="1">Uncharacterized protein</fullName>
    </submittedName>
</protein>
<name>A0A3S5BLW9_9PLAT</name>
<dbReference type="AlphaFoldDB" id="A0A3S5BLW9"/>
<comment type="caution">
    <text evidence="1">The sequence shown here is derived from an EMBL/GenBank/DDBJ whole genome shotgun (WGS) entry which is preliminary data.</text>
</comment>
<sequence length="179" mass="19300">MSSPRPINLVGDRPRPKIVFLFKWRPSTVPSSEQNGPLPAGKIDDCSVVLELWADACVRRARITKLTIKAADTYYSAIKPQSGCLVSAETDATDTPKESCSSCALARLLIASLGHEASQCCVGRVLLCRTDQSGQGRARRCDCGYGMKRRPDKPHPRGGLAKTTEIGKVAGIAKLGMDE</sequence>
<reference evidence="1" key="1">
    <citation type="submission" date="2018-11" db="EMBL/GenBank/DDBJ databases">
        <authorList>
            <consortium name="Pathogen Informatics"/>
        </authorList>
    </citation>
    <scope>NUCLEOTIDE SEQUENCE</scope>
</reference>
<dbReference type="EMBL" id="CAAALY010004383">
    <property type="protein sequence ID" value="VEL08622.1"/>
    <property type="molecule type" value="Genomic_DNA"/>
</dbReference>
<accession>A0A3S5BLW9</accession>
<dbReference type="Proteomes" id="UP000784294">
    <property type="component" value="Unassembled WGS sequence"/>
</dbReference>
<proteinExistence type="predicted"/>
<evidence type="ECO:0000313" key="2">
    <source>
        <dbReference type="Proteomes" id="UP000784294"/>
    </source>
</evidence>
<gene>
    <name evidence="1" type="ORF">PXEA_LOCUS2062</name>
</gene>